<comment type="caution">
    <text evidence="3">The sequence shown here is derived from an EMBL/GenBank/DDBJ whole genome shotgun (WGS) entry which is preliminary data.</text>
</comment>
<dbReference type="Proteomes" id="UP000315938">
    <property type="component" value="Unassembled WGS sequence"/>
</dbReference>
<protein>
    <submittedName>
        <fullName evidence="3">Polyketide cyclase</fullName>
    </submittedName>
</protein>
<dbReference type="SUPFAM" id="SSF55961">
    <property type="entry name" value="Bet v1-like"/>
    <property type="match status" value="1"/>
</dbReference>
<dbReference type="EMBL" id="VKID01000002">
    <property type="protein sequence ID" value="TRX99284.1"/>
    <property type="molecule type" value="Genomic_DNA"/>
</dbReference>
<organism evidence="3 4">
    <name type="scientific">Acholeplasma laidlawii</name>
    <dbReference type="NCBI Taxonomy" id="2148"/>
    <lineage>
        <taxon>Bacteria</taxon>
        <taxon>Bacillati</taxon>
        <taxon>Mycoplasmatota</taxon>
        <taxon>Mollicutes</taxon>
        <taxon>Acholeplasmatales</taxon>
        <taxon>Acholeplasmataceae</taxon>
        <taxon>Acholeplasma</taxon>
    </lineage>
</organism>
<dbReference type="Pfam" id="PF08327">
    <property type="entry name" value="AHSA1"/>
    <property type="match status" value="1"/>
</dbReference>
<proteinExistence type="inferred from homology"/>
<gene>
    <name evidence="3" type="ORF">FNV44_06160</name>
</gene>
<dbReference type="InterPro" id="IPR013538">
    <property type="entry name" value="ASHA1/2-like_C"/>
</dbReference>
<evidence type="ECO:0000259" key="2">
    <source>
        <dbReference type="Pfam" id="PF08327"/>
    </source>
</evidence>
<evidence type="ECO:0000256" key="1">
    <source>
        <dbReference type="ARBA" id="ARBA00006817"/>
    </source>
</evidence>
<dbReference type="Gene3D" id="3.30.530.20">
    <property type="match status" value="1"/>
</dbReference>
<feature type="domain" description="Activator of Hsp90 ATPase homologue 1/2-like C-terminal" evidence="2">
    <location>
        <begin position="18"/>
        <end position="138"/>
    </location>
</feature>
<accession>A0A553IGG4</accession>
<evidence type="ECO:0000313" key="4">
    <source>
        <dbReference type="Proteomes" id="UP000315938"/>
    </source>
</evidence>
<dbReference type="CDD" id="cd08897">
    <property type="entry name" value="SRPBCC_CalC_Aha1-like_4"/>
    <property type="match status" value="1"/>
</dbReference>
<dbReference type="AlphaFoldDB" id="A0A553IGG4"/>
<evidence type="ECO:0000313" key="3">
    <source>
        <dbReference type="EMBL" id="TRX99284.1"/>
    </source>
</evidence>
<dbReference type="InterPro" id="IPR023393">
    <property type="entry name" value="START-like_dom_sf"/>
</dbReference>
<sequence length="141" mass="16596">MISMMKKFVITADIHQNIDVVWETYNNAKHVVKWSFASDDWHVTEGKSNFVEGGAFNYRMEAKDESMGFNFMGTYDSIIYHQSIHYHLTDKRQIEVEFIKHRGVVTVKLTVDAENEFPIEHQQKGWQAILDNIKKYAESYK</sequence>
<name>A0A553IGG4_ACHLA</name>
<comment type="similarity">
    <text evidence="1">Belongs to the AHA1 family.</text>
</comment>
<reference evidence="3 4" key="1">
    <citation type="submission" date="2019-07" db="EMBL/GenBank/DDBJ databases">
        <title>Genome sequence of Acholeplasma laidlawii strain with increased resistance to erythromycin.</title>
        <authorList>
            <person name="Medvedeva E.S."/>
            <person name="Baranova N.B."/>
            <person name="Siniagina M.N."/>
            <person name="Mouzykantov A."/>
            <person name="Chernova O.A."/>
            <person name="Chernov V.M."/>
        </authorList>
    </citation>
    <scope>NUCLEOTIDE SEQUENCE [LARGE SCALE GENOMIC DNA]</scope>
    <source>
        <strain evidence="3 4">PG8REry</strain>
    </source>
</reference>